<protein>
    <submittedName>
        <fullName evidence="4">N-acetyltransferase</fullName>
        <ecNumber evidence="4">2.3.1.-</ecNumber>
    </submittedName>
</protein>
<dbReference type="PROSITE" id="PS51186">
    <property type="entry name" value="GNAT"/>
    <property type="match status" value="1"/>
</dbReference>
<accession>A0ABW7C6C6</accession>
<dbReference type="PANTHER" id="PTHR43877">
    <property type="entry name" value="AMINOALKYLPHOSPHONATE N-ACETYLTRANSFERASE-RELATED-RELATED"/>
    <property type="match status" value="1"/>
</dbReference>
<evidence type="ECO:0000256" key="2">
    <source>
        <dbReference type="ARBA" id="ARBA00023315"/>
    </source>
</evidence>
<keyword evidence="1 4" id="KW-0808">Transferase</keyword>
<dbReference type="EC" id="2.3.1.-" evidence="4"/>
<gene>
    <name evidence="4" type="ORF">VPK24_01225</name>
</gene>
<evidence type="ECO:0000256" key="1">
    <source>
        <dbReference type="ARBA" id="ARBA00022679"/>
    </source>
</evidence>
<dbReference type="Pfam" id="PF00583">
    <property type="entry name" value="Acetyltransf_1"/>
    <property type="match status" value="1"/>
</dbReference>
<proteinExistence type="predicted"/>
<keyword evidence="5" id="KW-1185">Reference proteome</keyword>
<dbReference type="Gene3D" id="3.40.630.30">
    <property type="match status" value="1"/>
</dbReference>
<evidence type="ECO:0000313" key="4">
    <source>
        <dbReference type="EMBL" id="MFG3816242.1"/>
    </source>
</evidence>
<organism evidence="4 5">
    <name type="scientific">Limnothrix redekei LRLZ20PSL1</name>
    <dbReference type="NCBI Taxonomy" id="3112953"/>
    <lineage>
        <taxon>Bacteria</taxon>
        <taxon>Bacillati</taxon>
        <taxon>Cyanobacteriota</taxon>
        <taxon>Cyanophyceae</taxon>
        <taxon>Pseudanabaenales</taxon>
        <taxon>Pseudanabaenaceae</taxon>
        <taxon>Limnothrix</taxon>
    </lineage>
</organism>
<reference evidence="5" key="1">
    <citation type="journal article" date="2024" name="Algal Res.">
        <title>Biochemical, toxicological and genomic investigation of a high-biomass producing Limnothrix strain isolated from Italian shallow drinking water reservoir.</title>
        <authorList>
            <person name="Simonazzi M."/>
            <person name="Shishido T.K."/>
            <person name="Delbaje E."/>
            <person name="Wahlsten M."/>
            <person name="Fewer D.P."/>
            <person name="Sivonen K."/>
            <person name="Pezzolesi L."/>
            <person name="Pistocchi R."/>
        </authorList>
    </citation>
    <scope>NUCLEOTIDE SEQUENCE [LARGE SCALE GENOMIC DNA]</scope>
    <source>
        <strain evidence="5">LRLZ20PSL1</strain>
    </source>
</reference>
<dbReference type="Proteomes" id="UP001604335">
    <property type="component" value="Unassembled WGS sequence"/>
</dbReference>
<dbReference type="EMBL" id="JAZAQF010000006">
    <property type="protein sequence ID" value="MFG3816242.1"/>
    <property type="molecule type" value="Genomic_DNA"/>
</dbReference>
<dbReference type="CDD" id="cd04301">
    <property type="entry name" value="NAT_SF"/>
    <property type="match status" value="1"/>
</dbReference>
<dbReference type="InterPro" id="IPR000182">
    <property type="entry name" value="GNAT_dom"/>
</dbReference>
<dbReference type="PANTHER" id="PTHR43877:SF2">
    <property type="entry name" value="AMINOALKYLPHOSPHONATE N-ACETYLTRANSFERASE-RELATED"/>
    <property type="match status" value="1"/>
</dbReference>
<dbReference type="RefSeq" id="WP_393009997.1">
    <property type="nucleotide sequence ID" value="NZ_JAZAQF010000006.1"/>
</dbReference>
<sequence length="154" mass="17181">MTLKPARSPDRDLVLSLISQLYEHESIEFALDRVGPALDRLLAQPDWGTVLLIQPAGDPQPDRPSIAGYAVLAYLYSLEFGGMVALLDELWISEAWRGQGLGRKTMTAIEQFCGDRGLVALRLEVGKTNTVARSLYQSLGFQDLDRDFWTKRLG</sequence>
<evidence type="ECO:0000313" key="5">
    <source>
        <dbReference type="Proteomes" id="UP001604335"/>
    </source>
</evidence>
<keyword evidence="2 4" id="KW-0012">Acyltransferase</keyword>
<dbReference type="InterPro" id="IPR016181">
    <property type="entry name" value="Acyl_CoA_acyltransferase"/>
</dbReference>
<dbReference type="GO" id="GO:0016746">
    <property type="term" value="F:acyltransferase activity"/>
    <property type="evidence" value="ECO:0007669"/>
    <property type="project" value="UniProtKB-KW"/>
</dbReference>
<evidence type="ECO:0000259" key="3">
    <source>
        <dbReference type="PROSITE" id="PS51186"/>
    </source>
</evidence>
<comment type="caution">
    <text evidence="4">The sequence shown here is derived from an EMBL/GenBank/DDBJ whole genome shotgun (WGS) entry which is preliminary data.</text>
</comment>
<name>A0ABW7C6C6_9CYAN</name>
<dbReference type="SUPFAM" id="SSF55729">
    <property type="entry name" value="Acyl-CoA N-acyltransferases (Nat)"/>
    <property type="match status" value="1"/>
</dbReference>
<dbReference type="InterPro" id="IPR050832">
    <property type="entry name" value="Bact_Acetyltransf"/>
</dbReference>
<feature type="domain" description="N-acetyltransferase" evidence="3">
    <location>
        <begin position="1"/>
        <end position="154"/>
    </location>
</feature>